<protein>
    <submittedName>
        <fullName evidence="1">Uncharacterized protein</fullName>
    </submittedName>
</protein>
<dbReference type="AlphaFoldDB" id="X0W1Q1"/>
<proteinExistence type="predicted"/>
<accession>X0W1Q1</accession>
<comment type="caution">
    <text evidence="1">The sequence shown here is derived from an EMBL/GenBank/DDBJ whole genome shotgun (WGS) entry which is preliminary data.</text>
</comment>
<evidence type="ECO:0000313" key="1">
    <source>
        <dbReference type="EMBL" id="GAG24729.1"/>
    </source>
</evidence>
<feature type="non-terminal residue" evidence="1">
    <location>
        <position position="1"/>
    </location>
</feature>
<dbReference type="EMBL" id="BARS01034655">
    <property type="protein sequence ID" value="GAG24729.1"/>
    <property type="molecule type" value="Genomic_DNA"/>
</dbReference>
<reference evidence="1" key="1">
    <citation type="journal article" date="2014" name="Front. Microbiol.">
        <title>High frequency of phylogenetically diverse reductive dehalogenase-homologous genes in deep subseafloor sedimentary metagenomes.</title>
        <authorList>
            <person name="Kawai M."/>
            <person name="Futagami T."/>
            <person name="Toyoda A."/>
            <person name="Takaki Y."/>
            <person name="Nishi S."/>
            <person name="Hori S."/>
            <person name="Arai W."/>
            <person name="Tsubouchi T."/>
            <person name="Morono Y."/>
            <person name="Uchiyama I."/>
            <person name="Ito T."/>
            <person name="Fujiyama A."/>
            <person name="Inagaki F."/>
            <person name="Takami H."/>
        </authorList>
    </citation>
    <scope>NUCLEOTIDE SEQUENCE</scope>
    <source>
        <strain evidence="1">Expedition CK06-06</strain>
    </source>
</reference>
<sequence length="98" mass="11693">ENNINNLAINSYWKNNKQVRFEKGYYNNCVGCFNRGAMFLNKMAQEHGNKLQWFKDQEIKTKNTFRKEFNYTQIMNHKPQIEIDFEDFSSCDSGYCGL</sequence>
<name>X0W1Q1_9ZZZZ</name>
<organism evidence="1">
    <name type="scientific">marine sediment metagenome</name>
    <dbReference type="NCBI Taxonomy" id="412755"/>
    <lineage>
        <taxon>unclassified sequences</taxon>
        <taxon>metagenomes</taxon>
        <taxon>ecological metagenomes</taxon>
    </lineage>
</organism>
<gene>
    <name evidence="1" type="ORF">S01H1_53513</name>
</gene>